<feature type="region of interest" description="Disordered" evidence="1">
    <location>
        <begin position="148"/>
        <end position="174"/>
    </location>
</feature>
<evidence type="ECO:0000256" key="1">
    <source>
        <dbReference type="SAM" id="MobiDB-lite"/>
    </source>
</evidence>
<reference evidence="2" key="1">
    <citation type="submission" date="2022-06" db="EMBL/GenBank/DDBJ databases">
        <title>Uncovering the hologenomic basis of an extraordinary plant invasion.</title>
        <authorList>
            <person name="Bieker V.C."/>
            <person name="Martin M.D."/>
            <person name="Gilbert T."/>
            <person name="Hodgins K."/>
            <person name="Battlay P."/>
            <person name="Petersen B."/>
            <person name="Wilson J."/>
        </authorList>
    </citation>
    <scope>NUCLEOTIDE SEQUENCE</scope>
    <source>
        <strain evidence="2">AA19_3_7</strain>
        <tissue evidence="2">Leaf</tissue>
    </source>
</reference>
<proteinExistence type="predicted"/>
<gene>
    <name evidence="2" type="ORF">M8C21_025000</name>
</gene>
<comment type="caution">
    <text evidence="2">The sequence shown here is derived from an EMBL/GenBank/DDBJ whole genome shotgun (WGS) entry which is preliminary data.</text>
</comment>
<evidence type="ECO:0000313" key="3">
    <source>
        <dbReference type="Proteomes" id="UP001206925"/>
    </source>
</evidence>
<dbReference type="EMBL" id="JAMZMK010010099">
    <property type="protein sequence ID" value="KAI7733009.1"/>
    <property type="molecule type" value="Genomic_DNA"/>
</dbReference>
<organism evidence="2 3">
    <name type="scientific">Ambrosia artemisiifolia</name>
    <name type="common">Common ragweed</name>
    <dbReference type="NCBI Taxonomy" id="4212"/>
    <lineage>
        <taxon>Eukaryota</taxon>
        <taxon>Viridiplantae</taxon>
        <taxon>Streptophyta</taxon>
        <taxon>Embryophyta</taxon>
        <taxon>Tracheophyta</taxon>
        <taxon>Spermatophyta</taxon>
        <taxon>Magnoliopsida</taxon>
        <taxon>eudicotyledons</taxon>
        <taxon>Gunneridae</taxon>
        <taxon>Pentapetalae</taxon>
        <taxon>asterids</taxon>
        <taxon>campanulids</taxon>
        <taxon>Asterales</taxon>
        <taxon>Asteraceae</taxon>
        <taxon>Asteroideae</taxon>
        <taxon>Heliantheae alliance</taxon>
        <taxon>Heliantheae</taxon>
        <taxon>Ambrosia</taxon>
    </lineage>
</organism>
<dbReference type="AlphaFoldDB" id="A0AAD5C2P9"/>
<dbReference type="Proteomes" id="UP001206925">
    <property type="component" value="Unassembled WGS sequence"/>
</dbReference>
<keyword evidence="3" id="KW-1185">Reference proteome</keyword>
<evidence type="ECO:0000313" key="2">
    <source>
        <dbReference type="EMBL" id="KAI7733009.1"/>
    </source>
</evidence>
<feature type="compositionally biased region" description="Polar residues" evidence="1">
    <location>
        <begin position="148"/>
        <end position="166"/>
    </location>
</feature>
<accession>A0AAD5C2P9</accession>
<name>A0AAD5C2P9_AMBAR</name>
<protein>
    <submittedName>
        <fullName evidence="2">Uncharacterized protein</fullName>
    </submittedName>
</protein>
<sequence length="209" mass="23376">MAINLKRLSTTFTLWNKTHKPSSSKEMGFWEAVYYTSDLAKHAGVAAYSYTSAGVTKIDQVVRVDGIQKLPQYWPDDQTRAHIGLFTTTLVKNAGKYAVYEGFKHLPGATVASKLVSDTMREVKQQNHKDGMKSMQAKMDKLETDLMKSTSPPEKLTQNGKLSSGNAVEGGSEKTKDMINTFMKSEFVGNHMFRDLMVPKIARIENTNE</sequence>